<dbReference type="EMBL" id="QSFD01000003">
    <property type="protein sequence ID" value="RHA19461.1"/>
    <property type="molecule type" value="Genomic_DNA"/>
</dbReference>
<feature type="domain" description="NYN" evidence="1">
    <location>
        <begin position="14"/>
        <end position="159"/>
    </location>
</feature>
<comment type="caution">
    <text evidence="5">The sequence shown here is derived from an EMBL/GenBank/DDBJ whole genome shotgun (WGS) entry which is preliminary data.</text>
</comment>
<reference evidence="7 8" key="1">
    <citation type="submission" date="2018-08" db="EMBL/GenBank/DDBJ databases">
        <title>A genome reference for cultivated species of the human gut microbiota.</title>
        <authorList>
            <person name="Zou Y."/>
            <person name="Xue W."/>
            <person name="Luo G."/>
        </authorList>
    </citation>
    <scope>NUCLEOTIDE SEQUENCE [LARGE SCALE GENOMIC DNA]</scope>
    <source>
        <strain evidence="6 7">AF37-4</strain>
        <strain evidence="5 11">AM23-22</strain>
        <strain evidence="4 10">AM42-30</strain>
        <strain evidence="3 8">AM43-2</strain>
        <strain evidence="2 9">AM44-11BH</strain>
    </source>
</reference>
<keyword evidence="9" id="KW-1185">Reference proteome</keyword>
<evidence type="ECO:0000313" key="9">
    <source>
        <dbReference type="Proteomes" id="UP000284779"/>
    </source>
</evidence>
<dbReference type="GO" id="GO:0004540">
    <property type="term" value="F:RNA nuclease activity"/>
    <property type="evidence" value="ECO:0007669"/>
    <property type="project" value="InterPro"/>
</dbReference>
<evidence type="ECO:0000313" key="6">
    <source>
        <dbReference type="EMBL" id="RHL44513.1"/>
    </source>
</evidence>
<dbReference type="InterPro" id="IPR021139">
    <property type="entry name" value="NYN"/>
</dbReference>
<dbReference type="RefSeq" id="WP_040446180.1">
    <property type="nucleotide sequence ID" value="NZ_CABJDQ010000006.1"/>
</dbReference>
<proteinExistence type="predicted"/>
<evidence type="ECO:0000313" key="8">
    <source>
        <dbReference type="Proteomes" id="UP000284598"/>
    </source>
</evidence>
<protein>
    <submittedName>
        <fullName evidence="5">NYN domain-containing protein</fullName>
    </submittedName>
</protein>
<evidence type="ECO:0000259" key="1">
    <source>
        <dbReference type="Pfam" id="PF01936"/>
    </source>
</evidence>
<evidence type="ECO:0000313" key="2">
    <source>
        <dbReference type="EMBL" id="RHA19461.1"/>
    </source>
</evidence>
<evidence type="ECO:0000313" key="11">
    <source>
        <dbReference type="Proteomes" id="UP000286186"/>
    </source>
</evidence>
<dbReference type="Pfam" id="PF01936">
    <property type="entry name" value="NYN"/>
    <property type="match status" value="1"/>
</dbReference>
<organism evidence="5 11">
    <name type="scientific">Eubacterium ventriosum</name>
    <dbReference type="NCBI Taxonomy" id="39496"/>
    <lineage>
        <taxon>Bacteria</taxon>
        <taxon>Bacillati</taxon>
        <taxon>Bacillota</taxon>
        <taxon>Clostridia</taxon>
        <taxon>Eubacteriales</taxon>
        <taxon>Eubacteriaceae</taxon>
        <taxon>Eubacterium</taxon>
    </lineage>
</organism>
<accession>A0A414R4E1</accession>
<dbReference type="Proteomes" id="UP000284598">
    <property type="component" value="Unassembled WGS sequence"/>
</dbReference>
<dbReference type="GeneID" id="66467238"/>
<evidence type="ECO:0000313" key="4">
    <source>
        <dbReference type="EMBL" id="RHA79853.1"/>
    </source>
</evidence>
<dbReference type="Proteomes" id="UP000285740">
    <property type="component" value="Unassembled WGS sequence"/>
</dbReference>
<dbReference type="Proteomes" id="UP000286186">
    <property type="component" value="Unassembled WGS sequence"/>
</dbReference>
<dbReference type="EMBL" id="QROT01000006">
    <property type="protein sequence ID" value="RHL44513.1"/>
    <property type="molecule type" value="Genomic_DNA"/>
</dbReference>
<evidence type="ECO:0000313" key="3">
    <source>
        <dbReference type="EMBL" id="RHA53523.1"/>
    </source>
</evidence>
<dbReference type="EMBL" id="QRHR01000010">
    <property type="protein sequence ID" value="RHF87903.1"/>
    <property type="molecule type" value="Genomic_DNA"/>
</dbReference>
<dbReference type="Gene3D" id="3.40.50.1010">
    <property type="entry name" value="5'-nuclease"/>
    <property type="match status" value="1"/>
</dbReference>
<evidence type="ECO:0000313" key="10">
    <source>
        <dbReference type="Proteomes" id="UP000285740"/>
    </source>
</evidence>
<gene>
    <name evidence="6" type="ORF">DW018_08275</name>
    <name evidence="5" type="ORF">DW652_10000</name>
    <name evidence="4" type="ORF">DW918_07490</name>
    <name evidence="3" type="ORF">DW929_09375</name>
    <name evidence="2" type="ORF">DW944_03705</name>
</gene>
<evidence type="ECO:0000313" key="7">
    <source>
        <dbReference type="Proteomes" id="UP000283314"/>
    </source>
</evidence>
<dbReference type="EMBL" id="QSFO01000010">
    <property type="protein sequence ID" value="RHA53523.1"/>
    <property type="molecule type" value="Genomic_DNA"/>
</dbReference>
<dbReference type="EMBL" id="QSFV01000022">
    <property type="protein sequence ID" value="RHA79853.1"/>
    <property type="molecule type" value="Genomic_DNA"/>
</dbReference>
<dbReference type="Proteomes" id="UP000283314">
    <property type="component" value="Unassembled WGS sequence"/>
</dbReference>
<evidence type="ECO:0000313" key="5">
    <source>
        <dbReference type="EMBL" id="RHF87903.1"/>
    </source>
</evidence>
<sequence length="254" mass="29768">MFSNLFKKSDKPSAAVFVDYEHWYYGYNNIFSMKPNVQEWYDELTEEYNVKKLMFFGDFNGSAIEKELPKLEKITKNVVHTASTKDGVDKDFTDFIILDAIYREAAKKDSPDVFVIFTGDAHFNLAIKYLRELKKKVIIYGVKRSLSNKLKSSANSYVEMPRTNQEQHYYYDAILKSLYILKKRRKMATYYKTIDNVSAHSGVSRERIQAALDDLMSNKYLAEEEKQYRGKKPKVLVVNWDRLEEEGLWSNSNS</sequence>
<dbReference type="AlphaFoldDB" id="A0A414R4E1"/>
<dbReference type="Proteomes" id="UP000284779">
    <property type="component" value="Unassembled WGS sequence"/>
</dbReference>
<name>A0A414R4E1_9FIRM</name>